<evidence type="ECO:0000313" key="2">
    <source>
        <dbReference type="Proteomes" id="UP000247978"/>
    </source>
</evidence>
<comment type="caution">
    <text evidence="1">The sequence shown here is derived from an EMBL/GenBank/DDBJ whole genome shotgun (WGS) entry which is preliminary data.</text>
</comment>
<dbReference type="RefSeq" id="WP_110397361.1">
    <property type="nucleotide sequence ID" value="NZ_JADIJL010000032.1"/>
</dbReference>
<dbReference type="EMBL" id="QJJQ01000022">
    <property type="protein sequence ID" value="PXW81411.1"/>
    <property type="molecule type" value="Genomic_DNA"/>
</dbReference>
<sequence length="116" mass="13841">MQNDLKIAYRYLFINLAIKNLELDLQYVKNGPFKIKAPYIELMERMISKAINERRKLKGIMYKRKIQVNYLHKKGLFTTYQVVSNAGEKEVPFINQVIKKYVEEIIEKLIKESNEK</sequence>
<dbReference type="Proteomes" id="UP000247978">
    <property type="component" value="Unassembled WGS sequence"/>
</dbReference>
<accession>A0A2V3VKH6</accession>
<proteinExistence type="predicted"/>
<evidence type="ECO:0000313" key="1">
    <source>
        <dbReference type="EMBL" id="PXW81411.1"/>
    </source>
</evidence>
<organism evidence="1 2">
    <name type="scientific">Pseudogracilibacillus auburnensis</name>
    <dbReference type="NCBI Taxonomy" id="1494959"/>
    <lineage>
        <taxon>Bacteria</taxon>
        <taxon>Bacillati</taxon>
        <taxon>Bacillota</taxon>
        <taxon>Bacilli</taxon>
        <taxon>Bacillales</taxon>
        <taxon>Bacillaceae</taxon>
        <taxon>Pseudogracilibacillus</taxon>
    </lineage>
</organism>
<protein>
    <submittedName>
        <fullName evidence="1">Uncharacterized protein</fullName>
    </submittedName>
</protein>
<dbReference type="OrthoDB" id="2988956at2"/>
<gene>
    <name evidence="1" type="ORF">DFR56_12221</name>
</gene>
<reference evidence="1 2" key="1">
    <citation type="submission" date="2018-05" db="EMBL/GenBank/DDBJ databases">
        <title>Genomic Encyclopedia of Type Strains, Phase IV (KMG-IV): sequencing the most valuable type-strain genomes for metagenomic binning, comparative biology and taxonomic classification.</title>
        <authorList>
            <person name="Goeker M."/>
        </authorList>
    </citation>
    <scope>NUCLEOTIDE SEQUENCE [LARGE SCALE GENOMIC DNA]</scope>
    <source>
        <strain evidence="1 2">DSM 28556</strain>
    </source>
</reference>
<dbReference type="AlphaFoldDB" id="A0A2V3VKH6"/>
<dbReference type="InterPro" id="IPR058600">
    <property type="entry name" value="YhjD-like"/>
</dbReference>
<dbReference type="Pfam" id="PF26325">
    <property type="entry name" value="YhjD"/>
    <property type="match status" value="1"/>
</dbReference>
<name>A0A2V3VKH6_9BACI</name>
<keyword evidence="2" id="KW-1185">Reference proteome</keyword>